<name>A0A6A4V4D0_AMPAM</name>
<keyword evidence="1" id="KW-0472">Membrane</keyword>
<feature type="transmembrane region" description="Helical" evidence="1">
    <location>
        <begin position="20"/>
        <end position="38"/>
    </location>
</feature>
<evidence type="ECO:0000313" key="3">
    <source>
        <dbReference type="Proteomes" id="UP000440578"/>
    </source>
</evidence>
<keyword evidence="3" id="KW-1185">Reference proteome</keyword>
<dbReference type="Proteomes" id="UP000440578">
    <property type="component" value="Unassembled WGS sequence"/>
</dbReference>
<dbReference type="EMBL" id="VIIS01002111">
    <property type="protein sequence ID" value="KAF0288485.1"/>
    <property type="molecule type" value="Genomic_DNA"/>
</dbReference>
<protein>
    <submittedName>
        <fullName evidence="2">Uncharacterized protein</fullName>
    </submittedName>
</protein>
<comment type="caution">
    <text evidence="2">The sequence shown here is derived from an EMBL/GenBank/DDBJ whole genome shotgun (WGS) entry which is preliminary data.</text>
</comment>
<gene>
    <name evidence="2" type="ORF">FJT64_013139</name>
</gene>
<sequence length="181" mass="18881">MDGAGRFCTAGGCERAQRLAALLAGAAALAGAALLLWGQCMLEPPPAERLPAELLQSPRPAAAEVARLMVRLGRPPPTAAWPCALSAFRSLLVVALLTAACALVVTALYLLICRVSGHGRPLRGPPVELLAVSEQLPTRARPQHLQPLLEEGVSDPPRADWSRNLRGGARYGSVGTTASAV</sequence>
<keyword evidence="1" id="KW-0812">Transmembrane</keyword>
<organism evidence="2 3">
    <name type="scientific">Amphibalanus amphitrite</name>
    <name type="common">Striped barnacle</name>
    <name type="synonym">Balanus amphitrite</name>
    <dbReference type="NCBI Taxonomy" id="1232801"/>
    <lineage>
        <taxon>Eukaryota</taxon>
        <taxon>Metazoa</taxon>
        <taxon>Ecdysozoa</taxon>
        <taxon>Arthropoda</taxon>
        <taxon>Crustacea</taxon>
        <taxon>Multicrustacea</taxon>
        <taxon>Cirripedia</taxon>
        <taxon>Thoracica</taxon>
        <taxon>Thoracicalcarea</taxon>
        <taxon>Balanomorpha</taxon>
        <taxon>Balanoidea</taxon>
        <taxon>Balanidae</taxon>
        <taxon>Amphibalaninae</taxon>
        <taxon>Amphibalanus</taxon>
    </lineage>
</organism>
<evidence type="ECO:0000313" key="2">
    <source>
        <dbReference type="EMBL" id="KAF0288485.1"/>
    </source>
</evidence>
<proteinExistence type="predicted"/>
<feature type="transmembrane region" description="Helical" evidence="1">
    <location>
        <begin position="91"/>
        <end position="112"/>
    </location>
</feature>
<accession>A0A6A4V4D0</accession>
<dbReference type="AlphaFoldDB" id="A0A6A4V4D0"/>
<reference evidence="2 3" key="1">
    <citation type="submission" date="2019-07" db="EMBL/GenBank/DDBJ databases">
        <title>Draft genome assembly of a fouling barnacle, Amphibalanus amphitrite (Darwin, 1854): The first reference genome for Thecostraca.</title>
        <authorList>
            <person name="Kim W."/>
        </authorList>
    </citation>
    <scope>NUCLEOTIDE SEQUENCE [LARGE SCALE GENOMIC DNA]</scope>
    <source>
        <strain evidence="2">SNU_AA5</strain>
        <tissue evidence="2">Soma without cirri and trophi</tissue>
    </source>
</reference>
<evidence type="ECO:0000256" key="1">
    <source>
        <dbReference type="SAM" id="Phobius"/>
    </source>
</evidence>
<keyword evidence="1" id="KW-1133">Transmembrane helix</keyword>